<reference evidence="2" key="1">
    <citation type="submission" date="2012-09" db="EMBL/GenBank/DDBJ databases">
        <authorList>
            <person name="Martin A.A."/>
        </authorList>
    </citation>
    <scope>NUCLEOTIDE SEQUENCE</scope>
</reference>
<evidence type="ECO:0000256" key="1">
    <source>
        <dbReference type="SAM" id="MobiDB-lite"/>
    </source>
</evidence>
<organism evidence="2 3">
    <name type="scientific">Angiostrongylus cantonensis</name>
    <name type="common">Rat lungworm</name>
    <dbReference type="NCBI Taxonomy" id="6313"/>
    <lineage>
        <taxon>Eukaryota</taxon>
        <taxon>Metazoa</taxon>
        <taxon>Ecdysozoa</taxon>
        <taxon>Nematoda</taxon>
        <taxon>Chromadorea</taxon>
        <taxon>Rhabditida</taxon>
        <taxon>Rhabditina</taxon>
        <taxon>Rhabditomorpha</taxon>
        <taxon>Strongyloidea</taxon>
        <taxon>Metastrongylidae</taxon>
        <taxon>Angiostrongylus</taxon>
    </lineage>
</organism>
<feature type="region of interest" description="Disordered" evidence="1">
    <location>
        <begin position="88"/>
        <end position="113"/>
    </location>
</feature>
<keyword evidence="2" id="KW-1185">Reference proteome</keyword>
<evidence type="ECO:0000313" key="3">
    <source>
        <dbReference type="WBParaSite" id="ACAC_0000595301-mRNA-1"/>
    </source>
</evidence>
<evidence type="ECO:0000313" key="2">
    <source>
        <dbReference type="Proteomes" id="UP000035642"/>
    </source>
</evidence>
<sequence length="332" mass="36864">FQAVSFLTGSRLADTHEVSKSAKSNLAGVSILDQLLPDEDSKQKTCTSSASLSILDELLPVVGTKSTTPSTFGGTTILDQLLSSDSVTIGTPSSSGPPRSVHRGPARAVKAPSPNSTLNIPILEFLQPNPSLVSIKAAEKLEQFKLQAKLKEEKRKQLRMDEEQRRRERDGLRAIGAMDDDKGNNFFRGENRSDFTRSTSLSSGCSKDFLRGFHHLGISNDIYRGSRYGGDRNIVKDDYRDGNVHCESYHDSHPDNNRGQRGDREEYFYRQQPPEPGASQRFVAGDGVTSHVLTQEGAMLLRKEQERRIRELAKDVDLTSQMELMANFEASF</sequence>
<reference evidence="3" key="2">
    <citation type="submission" date="2017-02" db="UniProtKB">
        <authorList>
            <consortium name="WormBaseParasite"/>
        </authorList>
    </citation>
    <scope>IDENTIFICATION</scope>
</reference>
<feature type="compositionally biased region" description="Polar residues" evidence="1">
    <location>
        <begin position="88"/>
        <end position="97"/>
    </location>
</feature>
<proteinExistence type="predicted"/>
<dbReference type="STRING" id="6313.A0A0K0D7A8"/>
<name>A0A0K0D7A8_ANGCA</name>
<protein>
    <submittedName>
        <fullName evidence="3">BRD4_CDT domain-containing protein</fullName>
    </submittedName>
</protein>
<accession>A0A0K0D7A8</accession>
<dbReference type="AlphaFoldDB" id="A0A0K0D7A8"/>
<dbReference type="WBParaSite" id="ACAC_0000595301-mRNA-1">
    <property type="protein sequence ID" value="ACAC_0000595301-mRNA-1"/>
    <property type="gene ID" value="ACAC_0000595301"/>
</dbReference>
<dbReference type="Proteomes" id="UP000035642">
    <property type="component" value="Unassembled WGS sequence"/>
</dbReference>